<feature type="region of interest" description="Disordered" evidence="1">
    <location>
        <begin position="34"/>
        <end position="68"/>
    </location>
</feature>
<keyword evidence="3" id="KW-1185">Reference proteome</keyword>
<dbReference type="Proteomes" id="UP000243468">
    <property type="component" value="Unassembled WGS sequence"/>
</dbReference>
<proteinExistence type="predicted"/>
<organism evidence="2 3">
    <name type="scientific">Acinetobacter kookii</name>
    <dbReference type="NCBI Taxonomy" id="1226327"/>
    <lineage>
        <taxon>Bacteria</taxon>
        <taxon>Pseudomonadati</taxon>
        <taxon>Pseudomonadota</taxon>
        <taxon>Gammaproteobacteria</taxon>
        <taxon>Moraxellales</taxon>
        <taxon>Moraxellaceae</taxon>
        <taxon>Acinetobacter</taxon>
    </lineage>
</organism>
<dbReference type="RefSeq" id="WP_092819951.1">
    <property type="nucleotide sequence ID" value="NZ_BAABKJ010000011.1"/>
</dbReference>
<reference evidence="3" key="1">
    <citation type="submission" date="2016-09" db="EMBL/GenBank/DDBJ databases">
        <authorList>
            <person name="Varghese N."/>
            <person name="Submissions S."/>
        </authorList>
    </citation>
    <scope>NUCLEOTIDE SEQUENCE [LARGE SCALE GENOMIC DNA]</scope>
    <source>
        <strain evidence="3">ANC 4667</strain>
    </source>
</reference>
<dbReference type="EMBL" id="FMYO01000006">
    <property type="protein sequence ID" value="SDC41158.1"/>
    <property type="molecule type" value="Genomic_DNA"/>
</dbReference>
<accession>A0A1G6LD45</accession>
<dbReference type="AlphaFoldDB" id="A0A1G6LD45"/>
<evidence type="ECO:0000313" key="3">
    <source>
        <dbReference type="Proteomes" id="UP000243468"/>
    </source>
</evidence>
<name>A0A1G6LD45_9GAMM</name>
<evidence type="ECO:0000256" key="1">
    <source>
        <dbReference type="SAM" id="MobiDB-lite"/>
    </source>
</evidence>
<gene>
    <name evidence="2" type="ORF">SAMN05421732_106110</name>
</gene>
<dbReference type="PROSITE" id="PS51257">
    <property type="entry name" value="PROKAR_LIPOPROTEIN"/>
    <property type="match status" value="1"/>
</dbReference>
<sequence length="68" mass="8367">MMKKLLLLSVLAVSLTGCVLDPYDDDYDGHRDRNGHYDRHHHGDRDWDNKDRRDWDHDRDDRDWRYGR</sequence>
<protein>
    <recommendedName>
        <fullName evidence="4">Lipoprotein</fullName>
    </recommendedName>
</protein>
<evidence type="ECO:0008006" key="4">
    <source>
        <dbReference type="Google" id="ProtNLM"/>
    </source>
</evidence>
<evidence type="ECO:0000313" key="2">
    <source>
        <dbReference type="EMBL" id="SDC41158.1"/>
    </source>
</evidence>